<organism evidence="2 3">
    <name type="scientific">Fusarium austroafricanum</name>
    <dbReference type="NCBI Taxonomy" id="2364996"/>
    <lineage>
        <taxon>Eukaryota</taxon>
        <taxon>Fungi</taxon>
        <taxon>Dikarya</taxon>
        <taxon>Ascomycota</taxon>
        <taxon>Pezizomycotina</taxon>
        <taxon>Sordariomycetes</taxon>
        <taxon>Hypocreomycetidae</taxon>
        <taxon>Hypocreales</taxon>
        <taxon>Nectriaceae</taxon>
        <taxon>Fusarium</taxon>
        <taxon>Fusarium concolor species complex</taxon>
    </lineage>
</organism>
<keyword evidence="2" id="KW-0418">Kinase</keyword>
<dbReference type="InterPro" id="IPR036770">
    <property type="entry name" value="Ankyrin_rpt-contain_sf"/>
</dbReference>
<dbReference type="Gene3D" id="1.25.40.20">
    <property type="entry name" value="Ankyrin repeat-containing domain"/>
    <property type="match status" value="1"/>
</dbReference>
<dbReference type="PROSITE" id="PS50088">
    <property type="entry name" value="ANK_REPEAT"/>
    <property type="match status" value="1"/>
</dbReference>
<feature type="non-terminal residue" evidence="2">
    <location>
        <position position="167"/>
    </location>
</feature>
<dbReference type="EMBL" id="JAADJG010001787">
    <property type="protein sequence ID" value="KAF4414621.1"/>
    <property type="molecule type" value="Genomic_DNA"/>
</dbReference>
<dbReference type="PROSITE" id="PS50297">
    <property type="entry name" value="ANK_REP_REGION"/>
    <property type="match status" value="1"/>
</dbReference>
<name>A0A8H4NH73_9HYPO</name>
<sequence>MEPWEDESRVVFWRDPKFVTGSPLLVAVHRGEESIIQRLLELGYTLDAMTVSFSIFSEARSVPMLLRHYPIITPSNDDSFPDNLAYFAVEVGDILTLRLLESMGHDICTASAPSDWQDKRTIFQRAVEKGQREIIDFLLEAGANVNEPADGYGEETALQLAAKNGDL</sequence>
<dbReference type="Pfam" id="PF12796">
    <property type="entry name" value="Ank_2"/>
    <property type="match status" value="1"/>
</dbReference>
<keyword evidence="3" id="KW-1185">Reference proteome</keyword>
<evidence type="ECO:0000313" key="3">
    <source>
        <dbReference type="Proteomes" id="UP000605986"/>
    </source>
</evidence>
<evidence type="ECO:0000256" key="1">
    <source>
        <dbReference type="PROSITE-ProRule" id="PRU00023"/>
    </source>
</evidence>
<gene>
    <name evidence="2" type="ORF">F53441_14725</name>
</gene>
<dbReference type="AlphaFoldDB" id="A0A8H4NH73"/>
<dbReference type="OrthoDB" id="539213at2759"/>
<dbReference type="GO" id="GO:0016301">
    <property type="term" value="F:kinase activity"/>
    <property type="evidence" value="ECO:0007669"/>
    <property type="project" value="UniProtKB-KW"/>
</dbReference>
<dbReference type="Proteomes" id="UP000605986">
    <property type="component" value="Unassembled WGS sequence"/>
</dbReference>
<keyword evidence="1" id="KW-0040">ANK repeat</keyword>
<keyword evidence="2" id="KW-0808">Transferase</keyword>
<comment type="caution">
    <text evidence="2">The sequence shown here is derived from an EMBL/GenBank/DDBJ whole genome shotgun (WGS) entry which is preliminary data.</text>
</comment>
<dbReference type="SUPFAM" id="SSF48403">
    <property type="entry name" value="Ankyrin repeat"/>
    <property type="match status" value="1"/>
</dbReference>
<evidence type="ECO:0000313" key="2">
    <source>
        <dbReference type="EMBL" id="KAF4414621.1"/>
    </source>
</evidence>
<protein>
    <submittedName>
        <fullName evidence="2">Putative serine/threonine-protein kinase ripk4</fullName>
    </submittedName>
</protein>
<feature type="repeat" description="ANK" evidence="1">
    <location>
        <begin position="118"/>
        <end position="150"/>
    </location>
</feature>
<proteinExistence type="predicted"/>
<reference evidence="2" key="1">
    <citation type="submission" date="2020-01" db="EMBL/GenBank/DDBJ databases">
        <title>Identification and distribution of gene clusters putatively required for synthesis of sphingolipid metabolism inhibitors in phylogenetically diverse species of the filamentous fungus Fusarium.</title>
        <authorList>
            <person name="Kim H.-S."/>
            <person name="Busman M."/>
            <person name="Brown D.W."/>
            <person name="Divon H."/>
            <person name="Uhlig S."/>
            <person name="Proctor R.H."/>
        </authorList>
    </citation>
    <scope>NUCLEOTIDE SEQUENCE</scope>
    <source>
        <strain evidence="2">NRRL 53441</strain>
    </source>
</reference>
<accession>A0A8H4NH73</accession>
<dbReference type="SMART" id="SM00248">
    <property type="entry name" value="ANK"/>
    <property type="match status" value="2"/>
</dbReference>
<dbReference type="InterPro" id="IPR002110">
    <property type="entry name" value="Ankyrin_rpt"/>
</dbReference>